<dbReference type="InterPro" id="IPR006616">
    <property type="entry name" value="DM9_repeat"/>
</dbReference>
<dbReference type="EMBL" id="KZ989121">
    <property type="protein sequence ID" value="RKP28075.1"/>
    <property type="molecule type" value="Genomic_DNA"/>
</dbReference>
<keyword evidence="2" id="KW-1185">Reference proteome</keyword>
<reference evidence="2" key="1">
    <citation type="journal article" date="2018" name="Nat. Microbiol.">
        <title>Leveraging single-cell genomics to expand the fungal tree of life.</title>
        <authorList>
            <person name="Ahrendt S.R."/>
            <person name="Quandt C.A."/>
            <person name="Ciobanu D."/>
            <person name="Clum A."/>
            <person name="Salamov A."/>
            <person name="Andreopoulos B."/>
            <person name="Cheng J.F."/>
            <person name="Woyke T."/>
            <person name="Pelin A."/>
            <person name="Henrissat B."/>
            <person name="Reynolds N.K."/>
            <person name="Benny G.L."/>
            <person name="Smith M.E."/>
            <person name="James T.Y."/>
            <person name="Grigoriev I.V."/>
        </authorList>
    </citation>
    <scope>NUCLEOTIDE SEQUENCE [LARGE SCALE GENOMIC DNA]</scope>
    <source>
        <strain evidence="2">Benny S71-1</strain>
    </source>
</reference>
<dbReference type="OrthoDB" id="2142040at2759"/>
<proteinExistence type="predicted"/>
<protein>
    <submittedName>
        <fullName evidence="1">Uncharacterized protein</fullName>
    </submittedName>
</protein>
<organism evidence="1 2">
    <name type="scientific">Syncephalis pseudoplumigaleata</name>
    <dbReference type="NCBI Taxonomy" id="1712513"/>
    <lineage>
        <taxon>Eukaryota</taxon>
        <taxon>Fungi</taxon>
        <taxon>Fungi incertae sedis</taxon>
        <taxon>Zoopagomycota</taxon>
        <taxon>Zoopagomycotina</taxon>
        <taxon>Zoopagomycetes</taxon>
        <taxon>Zoopagales</taxon>
        <taxon>Piptocephalidaceae</taxon>
        <taxon>Syncephalis</taxon>
    </lineage>
</organism>
<dbReference type="AlphaFoldDB" id="A0A4P9Z684"/>
<gene>
    <name evidence="1" type="ORF">SYNPS1DRAFT_20570</name>
</gene>
<name>A0A4P9Z684_9FUNG</name>
<dbReference type="PANTHER" id="PTHR31649">
    <property type="entry name" value="AGAP009604-PA"/>
    <property type="match status" value="1"/>
</dbReference>
<dbReference type="SMART" id="SM00696">
    <property type="entry name" value="DM9"/>
    <property type="match status" value="1"/>
</dbReference>
<evidence type="ECO:0000313" key="2">
    <source>
        <dbReference type="Proteomes" id="UP000278143"/>
    </source>
</evidence>
<dbReference type="PANTHER" id="PTHR31649:SF1">
    <property type="entry name" value="FARNESOIC ACID O-METHYL TRANSFERASE DOMAIN-CONTAINING PROTEIN"/>
    <property type="match status" value="1"/>
</dbReference>
<sequence length="277" mass="29856">MLEHSAANDSHAVRSVYEANEAHIGSVGRHLEGAIVAMQGEQRHYSQYDVLCASERDKLCWVDCTFDIDGNEQWRESGVNGHGMALGLPRKWTAIAASEGGAPNTVYIGRTWFRGALRIGGVSTAKKEIAIGVNGLMTQFTWVPCENGALPHQAVQGGMEADGSPLYIGRGEYKGSTQVGKVSPNFGGLLIGYGGKEIKVKQYEVLTGDATRFRWVKCHGAAVPEGWVPVEGGWEADGAKAIGKAGTHLANGMMFCYGSKEYTCPEYWVLVHFSNGA</sequence>
<dbReference type="Pfam" id="PF11901">
    <property type="entry name" value="DM9"/>
    <property type="match status" value="1"/>
</dbReference>
<evidence type="ECO:0000313" key="1">
    <source>
        <dbReference type="EMBL" id="RKP28075.1"/>
    </source>
</evidence>
<dbReference type="Proteomes" id="UP000278143">
    <property type="component" value="Unassembled WGS sequence"/>
</dbReference>
<accession>A0A4P9Z684</accession>